<feature type="compositionally biased region" description="Basic and acidic residues" evidence="5">
    <location>
        <begin position="1418"/>
        <end position="1439"/>
    </location>
</feature>
<dbReference type="PANTHER" id="PTHR21529">
    <property type="entry name" value="MAMMARY TURMOR VIRUS RECEPTOR HOMOLOG 1, 2 MTVR1, 2"/>
    <property type="match status" value="1"/>
</dbReference>
<evidence type="ECO:0000256" key="1">
    <source>
        <dbReference type="ARBA" id="ARBA00022741"/>
    </source>
</evidence>
<keyword evidence="8" id="KW-1185">Reference proteome</keyword>
<dbReference type="Gene3D" id="3.40.50.300">
    <property type="entry name" value="P-loop containing nucleotide triphosphate hydrolases"/>
    <property type="match status" value="1"/>
</dbReference>
<accession>A0ABC8R9V6</accession>
<comment type="caution">
    <text evidence="7">The sequence shown here is derived from an EMBL/GenBank/DDBJ whole genome shotgun (WGS) entry which is preliminary data.</text>
</comment>
<feature type="compositionally biased region" description="Polar residues" evidence="5">
    <location>
        <begin position="1440"/>
        <end position="1455"/>
    </location>
</feature>
<dbReference type="GO" id="GO:0005524">
    <property type="term" value="F:ATP binding"/>
    <property type="evidence" value="ECO:0007669"/>
    <property type="project" value="UniProtKB-KW"/>
</dbReference>
<proteinExistence type="predicted"/>
<keyword evidence="4" id="KW-0067">ATP-binding</keyword>
<feature type="region of interest" description="Disordered" evidence="5">
    <location>
        <begin position="1409"/>
        <end position="1482"/>
    </location>
</feature>
<reference evidence="7 8" key="1">
    <citation type="submission" date="2024-02" db="EMBL/GenBank/DDBJ databases">
        <authorList>
            <person name="Vignale AGUSTIN F."/>
            <person name="Sosa J E."/>
            <person name="Modenutti C."/>
        </authorList>
    </citation>
    <scope>NUCLEOTIDE SEQUENCE [LARGE SCALE GENOMIC DNA]</scope>
</reference>
<organism evidence="7 8">
    <name type="scientific">Ilex paraguariensis</name>
    <name type="common">yerba mate</name>
    <dbReference type="NCBI Taxonomy" id="185542"/>
    <lineage>
        <taxon>Eukaryota</taxon>
        <taxon>Viridiplantae</taxon>
        <taxon>Streptophyta</taxon>
        <taxon>Embryophyta</taxon>
        <taxon>Tracheophyta</taxon>
        <taxon>Spermatophyta</taxon>
        <taxon>Magnoliopsida</taxon>
        <taxon>eudicotyledons</taxon>
        <taxon>Gunneridae</taxon>
        <taxon>Pentapetalae</taxon>
        <taxon>asterids</taxon>
        <taxon>campanulids</taxon>
        <taxon>Aquifoliales</taxon>
        <taxon>Aquifoliaceae</taxon>
        <taxon>Ilex</taxon>
    </lineage>
</organism>
<gene>
    <name evidence="7" type="ORF">ILEXP_LOCUS9375</name>
</gene>
<protein>
    <recommendedName>
        <fullName evidence="6">UvrD-like helicase C-terminal domain-containing protein</fullName>
    </recommendedName>
</protein>
<dbReference type="InterPro" id="IPR027417">
    <property type="entry name" value="P-loop_NTPase"/>
</dbReference>
<dbReference type="Proteomes" id="UP001642360">
    <property type="component" value="Unassembled WGS sequence"/>
</dbReference>
<keyword evidence="1" id="KW-0547">Nucleotide-binding</keyword>
<dbReference type="GO" id="GO:0016787">
    <property type="term" value="F:hydrolase activity"/>
    <property type="evidence" value="ECO:0007669"/>
    <property type="project" value="UniProtKB-KW"/>
</dbReference>
<dbReference type="PANTHER" id="PTHR21529:SF4">
    <property type="entry name" value="TPR AND ANKYRIN REPEAT-CONTAINING PROTEIN 1"/>
    <property type="match status" value="1"/>
</dbReference>
<keyword evidence="2" id="KW-0378">Hydrolase</keyword>
<feature type="domain" description="UvrD-like helicase C-terminal" evidence="6">
    <location>
        <begin position="197"/>
        <end position="295"/>
    </location>
</feature>
<dbReference type="EMBL" id="CAUOFW020001170">
    <property type="protein sequence ID" value="CAK9141755.1"/>
    <property type="molecule type" value="Genomic_DNA"/>
</dbReference>
<dbReference type="InterPro" id="IPR014017">
    <property type="entry name" value="DNA_helicase_UvrD-like_C"/>
</dbReference>
<dbReference type="GO" id="GO:0004386">
    <property type="term" value="F:helicase activity"/>
    <property type="evidence" value="ECO:0007669"/>
    <property type="project" value="UniProtKB-KW"/>
</dbReference>
<evidence type="ECO:0000256" key="5">
    <source>
        <dbReference type="SAM" id="MobiDB-lite"/>
    </source>
</evidence>
<evidence type="ECO:0000259" key="6">
    <source>
        <dbReference type="Pfam" id="PF13361"/>
    </source>
</evidence>
<evidence type="ECO:0000256" key="4">
    <source>
        <dbReference type="ARBA" id="ARBA00022840"/>
    </source>
</evidence>
<evidence type="ECO:0000313" key="8">
    <source>
        <dbReference type="Proteomes" id="UP001642360"/>
    </source>
</evidence>
<dbReference type="InterPro" id="IPR039904">
    <property type="entry name" value="TRANK1"/>
</dbReference>
<sequence length="1482" mass="169316">MKTEHGDFDLADLVIDLHHRLKNEKLEGDKMDFVYIDEVQDLTIKQIALFKYICRNIDEGFVFSGDTAQTIAQGIDFRFEDIRSLFYNDFILQSVSDESTGRKEKGLISEIFNLRQNFRTHAGVLKLAQSVIDLLCHFFRNSIDILKPETSLIYGEAPVLLEPGNEENAIVTIFGNSGNVDGKIVGFGAEQVILVRDDSARMEISDYIGKQALVLTIMECKGLEFQDVLLYNFFGSSPLRNQWRVVYEFMKKQDLLDSTISKSPSFSHAKHNILCSELKQLYVAITRTRQRLWICENIEELSKPMFDYWKRKCLVQVRKLDDSLAQAMQVASSPEEWKARGLKLYWETNYEMATMCFERAGDTISEKRAKAAGLKAAADRLRVSNPEMSCTVLREAAEIFDSIGRAESAAECFCDLGEYERAAGNIYMEKCGVSELKKAGECFSLAGFYERAAHVYAKGNYLQECLSVCTQGKFFDLGLQFIEYWKQLSTMDDCMAARSKDVDKIEKEFLERCALHYYELKDNRSMMKFVRAFHSMDLRRNFLKSLECLDELLLLEEESGNFVEAAEIAELRGDLLLEADLLGKARHFKEASLLILWYVFSKSLWAPNSRGWPLKLFTQKEELLSKAKLFAKKESDCLYEFVCTEVEVLSHEKANLFRLKQNFNASQCHKSLRGEILTVWKILDAHVHLNTSKYDWEDEVPVDLRKHSKEMISQNRVSLQTLVYFWNLWKENIVNIFYCLAGIETATFDDYMAYEAFCSNYFGVRRQLKSQNIIYIVLNPDANWLRQIDDRSSRRIGKLVYADARHFVSAARNHWRSELLSVGMKMLQTLDALHKFSTRNSLSVFCQSMSLLHIFEVAKFLKESKFLDCKYHDTRALESFIQLSTKYFVGIFPLDSRKSLAGNMIYLRRTELSRSLLEEVVHGNINGKLTYGQIGRVVMMWLGSGKPTEELYKKIEERFKDNSSWKTLVQNLSGNIMPESSEESPSSISDEAPRAISLICKFHKALENAYNANWRKENDYISPSCFLYLVDRLLILAFNLQGFFLTTKSSTVEWLIYQQWMANPAGSSATDFQSSLGSMYDFVVSIIQHFLYNRQDTEEWIKKSKINFKYYYPLLVTRLVSILCLVCVNSGRYFDILPQLLGRGNITSQLPKELCGVLQRMRKGNGVNVNANVLAEAFKRIGDPLVIVSLRINCANFFCPDAILVDMGVTQCREDIIRVLFPRNTKAPQGQMASAEVDMTNSCKKGISLNGKDGSNVLTVTSSNFAPMEDQNLNTNDQDLKINWGIFQEISDAVELVESRKDGNLMKFVSNASKMKEQVKRIRFFWLEVTMSARRVSDKKPCASEDGNLSAEANNVLEELEQLSSALDVSDPEHEKNLSSIGELSRRLQSRLPWIETAFSIPLVSHKDTNVSTVSDPQYHREADNSKSEEIGKSEEGNTKDLQATAASEGQTNAHNEAVGSSKGKRNKKSRKGKKGKGGRKR</sequence>
<keyword evidence="3" id="KW-0347">Helicase</keyword>
<name>A0ABC8R9V6_9AQUA</name>
<evidence type="ECO:0000313" key="7">
    <source>
        <dbReference type="EMBL" id="CAK9141755.1"/>
    </source>
</evidence>
<evidence type="ECO:0000256" key="2">
    <source>
        <dbReference type="ARBA" id="ARBA00022801"/>
    </source>
</evidence>
<dbReference type="Pfam" id="PF13361">
    <property type="entry name" value="UvrD_C"/>
    <property type="match status" value="1"/>
</dbReference>
<evidence type="ECO:0000256" key="3">
    <source>
        <dbReference type="ARBA" id="ARBA00022806"/>
    </source>
</evidence>
<feature type="compositionally biased region" description="Basic residues" evidence="5">
    <location>
        <begin position="1463"/>
        <end position="1482"/>
    </location>
</feature>
<dbReference type="SUPFAM" id="SSF52540">
    <property type="entry name" value="P-loop containing nucleoside triphosphate hydrolases"/>
    <property type="match status" value="1"/>
</dbReference>